<name>A0A3N4K1Y8_9PEZI</name>
<evidence type="ECO:0000256" key="3">
    <source>
        <dbReference type="ARBA" id="ARBA00012756"/>
    </source>
</evidence>
<dbReference type="InterPro" id="IPR025300">
    <property type="entry name" value="BetaGal_jelly_roll_dom"/>
</dbReference>
<keyword evidence="5" id="KW-0378">Hydrolase</keyword>
<dbReference type="InterPro" id="IPR017853">
    <property type="entry name" value="GH"/>
</dbReference>
<evidence type="ECO:0000256" key="5">
    <source>
        <dbReference type="ARBA" id="ARBA00022801"/>
    </source>
</evidence>
<dbReference type="Pfam" id="PF13363">
    <property type="entry name" value="BetaGal_dom3"/>
    <property type="match status" value="1"/>
</dbReference>
<dbReference type="Gene3D" id="2.102.20.10">
    <property type="entry name" value="Beta-galactosidase, domain 2"/>
    <property type="match status" value="1"/>
</dbReference>
<evidence type="ECO:0000256" key="4">
    <source>
        <dbReference type="ARBA" id="ARBA00022729"/>
    </source>
</evidence>
<dbReference type="Pfam" id="PF10435">
    <property type="entry name" value="BetaGal_dom2"/>
    <property type="match status" value="1"/>
</dbReference>
<dbReference type="InterPro" id="IPR036833">
    <property type="entry name" value="BetaGal_dom3_sf"/>
</dbReference>
<keyword evidence="12" id="KW-1185">Reference proteome</keyword>
<dbReference type="Gene3D" id="3.20.20.80">
    <property type="entry name" value="Glycosidases"/>
    <property type="match status" value="2"/>
</dbReference>
<dbReference type="InterPro" id="IPR031330">
    <property type="entry name" value="Gly_Hdrlase_35_cat"/>
</dbReference>
<evidence type="ECO:0000256" key="2">
    <source>
        <dbReference type="ARBA" id="ARBA00009809"/>
    </source>
</evidence>
<accession>A0A3N4K1Y8</accession>
<dbReference type="GO" id="GO:0005975">
    <property type="term" value="P:carbohydrate metabolic process"/>
    <property type="evidence" value="ECO:0007669"/>
    <property type="project" value="InterPro"/>
</dbReference>
<dbReference type="InterPro" id="IPR037110">
    <property type="entry name" value="Betagal_dom2_sf"/>
</dbReference>
<organism evidence="11 12">
    <name type="scientific">Choiromyces venosus 120613-1</name>
    <dbReference type="NCBI Taxonomy" id="1336337"/>
    <lineage>
        <taxon>Eukaryota</taxon>
        <taxon>Fungi</taxon>
        <taxon>Dikarya</taxon>
        <taxon>Ascomycota</taxon>
        <taxon>Pezizomycotina</taxon>
        <taxon>Pezizomycetes</taxon>
        <taxon>Pezizales</taxon>
        <taxon>Tuberaceae</taxon>
        <taxon>Choiromyces</taxon>
    </lineage>
</organism>
<proteinExistence type="inferred from homology"/>
<dbReference type="Pfam" id="PF01301">
    <property type="entry name" value="Glyco_hydro_35"/>
    <property type="match status" value="1"/>
</dbReference>
<gene>
    <name evidence="11" type="ORF">L873DRAFT_1826287</name>
</gene>
<comment type="similarity">
    <text evidence="2 8">Belongs to the glycosyl hydrolase 35 family.</text>
</comment>
<dbReference type="Gene3D" id="2.60.390.10">
    <property type="entry name" value="Beta-galactosidase, domain 3"/>
    <property type="match status" value="1"/>
</dbReference>
<dbReference type="SMART" id="SM01029">
    <property type="entry name" value="BetaGal_dom2"/>
    <property type="match status" value="1"/>
</dbReference>
<protein>
    <recommendedName>
        <fullName evidence="3">beta-galactosidase</fullName>
        <ecNumber evidence="3">3.2.1.23</ecNumber>
    </recommendedName>
</protein>
<dbReference type="STRING" id="1336337.A0A3N4K1Y8"/>
<feature type="signal peptide" evidence="9">
    <location>
        <begin position="1"/>
        <end position="23"/>
    </location>
</feature>
<evidence type="ECO:0000313" key="12">
    <source>
        <dbReference type="Proteomes" id="UP000276215"/>
    </source>
</evidence>
<evidence type="ECO:0000313" key="11">
    <source>
        <dbReference type="EMBL" id="RPB03212.1"/>
    </source>
</evidence>
<keyword evidence="6" id="KW-0325">Glycoprotein</keyword>
<evidence type="ECO:0000256" key="9">
    <source>
        <dbReference type="SAM" id="SignalP"/>
    </source>
</evidence>
<dbReference type="SUPFAM" id="SSF51445">
    <property type="entry name" value="(Trans)glycosidases"/>
    <property type="match status" value="1"/>
</dbReference>
<dbReference type="SUPFAM" id="SSF51011">
    <property type="entry name" value="Glycosyl hydrolase domain"/>
    <property type="match status" value="1"/>
</dbReference>
<evidence type="ECO:0000256" key="7">
    <source>
        <dbReference type="ARBA" id="ARBA00023295"/>
    </source>
</evidence>
<dbReference type="InterPro" id="IPR025972">
    <property type="entry name" value="BetaGal_dom3"/>
</dbReference>
<feature type="domain" description="Beta-galactosidase" evidence="10">
    <location>
        <begin position="366"/>
        <end position="542"/>
    </location>
</feature>
<dbReference type="InterPro" id="IPR018954">
    <property type="entry name" value="Betagal_dom2"/>
</dbReference>
<evidence type="ECO:0000259" key="10">
    <source>
        <dbReference type="SMART" id="SM01029"/>
    </source>
</evidence>
<evidence type="ECO:0000256" key="6">
    <source>
        <dbReference type="ARBA" id="ARBA00023180"/>
    </source>
</evidence>
<keyword evidence="7" id="KW-0326">Glycosidase</keyword>
<dbReference type="OrthoDB" id="1657402at2759"/>
<dbReference type="EC" id="3.2.1.23" evidence="3"/>
<reference evidence="11 12" key="1">
    <citation type="journal article" date="2018" name="Nat. Ecol. Evol.">
        <title>Pezizomycetes genomes reveal the molecular basis of ectomycorrhizal truffle lifestyle.</title>
        <authorList>
            <person name="Murat C."/>
            <person name="Payen T."/>
            <person name="Noel B."/>
            <person name="Kuo A."/>
            <person name="Morin E."/>
            <person name="Chen J."/>
            <person name="Kohler A."/>
            <person name="Krizsan K."/>
            <person name="Balestrini R."/>
            <person name="Da Silva C."/>
            <person name="Montanini B."/>
            <person name="Hainaut M."/>
            <person name="Levati E."/>
            <person name="Barry K.W."/>
            <person name="Belfiori B."/>
            <person name="Cichocki N."/>
            <person name="Clum A."/>
            <person name="Dockter R.B."/>
            <person name="Fauchery L."/>
            <person name="Guy J."/>
            <person name="Iotti M."/>
            <person name="Le Tacon F."/>
            <person name="Lindquist E.A."/>
            <person name="Lipzen A."/>
            <person name="Malagnac F."/>
            <person name="Mello A."/>
            <person name="Molinier V."/>
            <person name="Miyauchi S."/>
            <person name="Poulain J."/>
            <person name="Riccioni C."/>
            <person name="Rubini A."/>
            <person name="Sitrit Y."/>
            <person name="Splivallo R."/>
            <person name="Traeger S."/>
            <person name="Wang M."/>
            <person name="Zifcakova L."/>
            <person name="Wipf D."/>
            <person name="Zambonelli A."/>
            <person name="Paolocci F."/>
            <person name="Nowrousian M."/>
            <person name="Ottonello S."/>
            <person name="Baldrian P."/>
            <person name="Spatafora J.W."/>
            <person name="Henrissat B."/>
            <person name="Nagy L.G."/>
            <person name="Aury J.M."/>
            <person name="Wincker P."/>
            <person name="Grigoriev I.V."/>
            <person name="Bonfante P."/>
            <person name="Martin F.M."/>
        </authorList>
    </citation>
    <scope>NUCLEOTIDE SEQUENCE [LARGE SCALE GENOMIC DNA]</scope>
    <source>
        <strain evidence="11 12">120613-1</strain>
    </source>
</reference>
<sequence>MRLSGLLTHLALWSSIFSSGSLAQKNNGTLPPLLPSCSLLLFLPILTNFLGRTNVVEWDRSSLYINHERVYIFSGESHYPCLPKLRASGFNAVSIYFFWAYHSPNPDMLDFKTAALDIQHLFDYAKQAGIWVITKSGPYINAETSGRGVALWTTTGAWGIPRTSDEKDGIDKGGPVIPNQHEKEWTGVKYMVQIGEAFKAGGVVVPSAHNEKGMRGWSWSKGYLDVGRPVDIYGLDSYPNGFNCANPGGGFNIVKTYYQWFTNYSGTQPSHIPEYQGGAFDPYGGYGYGNCAQLTGIEFTDVFYKALVTQKILLISFHITSPSITGHVAAPVVYSHYSAQLTESPMARDKMQAIKSLSLFLRVSGDLRETDILCNGTTFTNSTGIYTVHPRNPKTKAGFYWANQNTSNPRAVVKFSLRALTSAGNTAVPDIQLDGRESEIIVADYAFGKYSLLYSSAGVLTYAIFDDLPHTRVSWVQPSGQMVVHTLLIQLNRWNIWAPALTTNPNVKPNQQLLVTGPHLVRNAEISGGRAEIKGDLNSTTTVEVFAPKGVRWNGRTPNDISRNAYGSLVGTVAGADSSRIHLPGLKSLRWKYSDSIPERMPKYDDSKWTLANKNSTQNPTRPATYPVLHPDDYGFHAGYKLYRGEFNGVGATGVKLRSSGGSAFGYSVWLNGDFLELPFSGKTLNTAGNVLFIVLDYIGHDQDSVGPYGPRNPRGVSEATLRGNATFSERRLTGNAGGESPVDMVRRIYNEGGLQAERLDYDIPLVATIAAPTTTKARVQICINGYQYGKYISHVGPQTELPLPPGILNNRGENAFAVSIWAQEEGGAKLDNIELKSVAAVTSSFRFGFDGEYLRPGWESKRLEHA</sequence>
<dbReference type="InterPro" id="IPR001944">
    <property type="entry name" value="Glycoside_Hdrlase_35"/>
</dbReference>
<evidence type="ECO:0000256" key="8">
    <source>
        <dbReference type="RuleBase" id="RU003679"/>
    </source>
</evidence>
<feature type="chain" id="PRO_5018083925" description="beta-galactosidase" evidence="9">
    <location>
        <begin position="24"/>
        <end position="867"/>
    </location>
</feature>
<dbReference type="Proteomes" id="UP000276215">
    <property type="component" value="Unassembled WGS sequence"/>
</dbReference>
<dbReference type="PANTHER" id="PTHR23421">
    <property type="entry name" value="BETA-GALACTOSIDASE RELATED"/>
    <property type="match status" value="1"/>
</dbReference>
<dbReference type="SUPFAM" id="SSF49785">
    <property type="entry name" value="Galactose-binding domain-like"/>
    <property type="match status" value="2"/>
</dbReference>
<evidence type="ECO:0000256" key="1">
    <source>
        <dbReference type="ARBA" id="ARBA00001412"/>
    </source>
</evidence>
<dbReference type="GO" id="GO:0004565">
    <property type="term" value="F:beta-galactosidase activity"/>
    <property type="evidence" value="ECO:0007669"/>
    <property type="project" value="UniProtKB-EC"/>
</dbReference>
<dbReference type="Gene3D" id="2.60.120.260">
    <property type="entry name" value="Galactose-binding domain-like"/>
    <property type="match status" value="2"/>
</dbReference>
<dbReference type="AlphaFoldDB" id="A0A3N4K1Y8"/>
<keyword evidence="4 9" id="KW-0732">Signal</keyword>
<dbReference type="EMBL" id="ML120363">
    <property type="protein sequence ID" value="RPB03212.1"/>
    <property type="molecule type" value="Genomic_DNA"/>
</dbReference>
<dbReference type="SUPFAM" id="SSF117100">
    <property type="entry name" value="Beta-galactosidase LacA, domain 3"/>
    <property type="match status" value="1"/>
</dbReference>
<dbReference type="InterPro" id="IPR008979">
    <property type="entry name" value="Galactose-bd-like_sf"/>
</dbReference>
<comment type="catalytic activity">
    <reaction evidence="1">
        <text>Hydrolysis of terminal non-reducing beta-D-galactose residues in beta-D-galactosides.</text>
        <dbReference type="EC" id="3.2.1.23"/>
    </reaction>
</comment>
<dbReference type="Pfam" id="PF13364">
    <property type="entry name" value="BetaGal_ABD2"/>
    <property type="match status" value="2"/>
</dbReference>